<dbReference type="EMBL" id="JBEPFB010000024">
    <property type="protein sequence ID" value="MER7378459.1"/>
    <property type="molecule type" value="Genomic_DNA"/>
</dbReference>
<dbReference type="Proteomes" id="UP001486207">
    <property type="component" value="Unassembled WGS sequence"/>
</dbReference>
<protein>
    <recommendedName>
        <fullName evidence="3">DUF465 domain-containing protein</fullName>
    </recommendedName>
</protein>
<comment type="caution">
    <text evidence="1">The sequence shown here is derived from an EMBL/GenBank/DDBJ whole genome shotgun (WGS) entry which is preliminary data.</text>
</comment>
<proteinExistence type="predicted"/>
<sequence length="79" mass="8953">MNEPAKEPSKDSETTPQCQPLACRNVALTRENTDALRGEIELVDQQLTRRPPLPPLLQNRLLRRKHQIEGLLATTQEPS</sequence>
<dbReference type="RefSeq" id="WP_190075187.1">
    <property type="nucleotide sequence ID" value="NZ_BNBM01000023.1"/>
</dbReference>
<evidence type="ECO:0000313" key="1">
    <source>
        <dbReference type="EMBL" id="MER7378459.1"/>
    </source>
</evidence>
<accession>A0ABV1Y3N7</accession>
<keyword evidence="2" id="KW-1185">Reference proteome</keyword>
<name>A0ABV1Y3N7_9ACTN</name>
<evidence type="ECO:0000313" key="2">
    <source>
        <dbReference type="Proteomes" id="UP001486207"/>
    </source>
</evidence>
<gene>
    <name evidence="1" type="ORF">ABT384_38195</name>
</gene>
<evidence type="ECO:0008006" key="3">
    <source>
        <dbReference type="Google" id="ProtNLM"/>
    </source>
</evidence>
<reference evidence="1 2" key="1">
    <citation type="submission" date="2024-06" db="EMBL/GenBank/DDBJ databases">
        <title>The Natural Products Discovery Center: Release of the First 8490 Sequenced Strains for Exploring Actinobacteria Biosynthetic Diversity.</title>
        <authorList>
            <person name="Kalkreuter E."/>
            <person name="Kautsar S.A."/>
            <person name="Yang D."/>
            <person name="Bader C.D."/>
            <person name="Teijaro C.N."/>
            <person name="Fluegel L."/>
            <person name="Davis C.M."/>
            <person name="Simpson J.R."/>
            <person name="Lauterbach L."/>
            <person name="Steele A.D."/>
            <person name="Gui C."/>
            <person name="Meng S."/>
            <person name="Li G."/>
            <person name="Viehrig K."/>
            <person name="Ye F."/>
            <person name="Su P."/>
            <person name="Kiefer A.F."/>
            <person name="Nichols A."/>
            <person name="Cepeda A.J."/>
            <person name="Yan W."/>
            <person name="Fan B."/>
            <person name="Jiang Y."/>
            <person name="Adhikari A."/>
            <person name="Zheng C.-J."/>
            <person name="Schuster L."/>
            <person name="Cowan T.M."/>
            <person name="Smanski M.J."/>
            <person name="Chevrette M.G."/>
            <person name="De Carvalho L.P.S."/>
            <person name="Shen B."/>
        </authorList>
    </citation>
    <scope>NUCLEOTIDE SEQUENCE [LARGE SCALE GENOMIC DNA]</scope>
    <source>
        <strain evidence="1 2">NPDC000155</strain>
    </source>
</reference>
<organism evidence="1 2">
    <name type="scientific">Streptomyces lanatus</name>
    <dbReference type="NCBI Taxonomy" id="66900"/>
    <lineage>
        <taxon>Bacteria</taxon>
        <taxon>Bacillati</taxon>
        <taxon>Actinomycetota</taxon>
        <taxon>Actinomycetes</taxon>
        <taxon>Kitasatosporales</taxon>
        <taxon>Streptomycetaceae</taxon>
        <taxon>Streptomyces</taxon>
    </lineage>
</organism>